<organism evidence="2 3">
    <name type="scientific">Pseudaquabacterium terrae</name>
    <dbReference type="NCBI Taxonomy" id="2732868"/>
    <lineage>
        <taxon>Bacteria</taxon>
        <taxon>Pseudomonadati</taxon>
        <taxon>Pseudomonadota</taxon>
        <taxon>Betaproteobacteria</taxon>
        <taxon>Burkholderiales</taxon>
        <taxon>Sphaerotilaceae</taxon>
        <taxon>Pseudaquabacterium</taxon>
    </lineage>
</organism>
<keyword evidence="1" id="KW-0732">Signal</keyword>
<evidence type="ECO:0000313" key="3">
    <source>
        <dbReference type="Proteomes" id="UP000737171"/>
    </source>
</evidence>
<dbReference type="RefSeq" id="WP_173126845.1">
    <property type="nucleotide sequence ID" value="NZ_JABRWJ010000006.1"/>
</dbReference>
<name>A0ABX2EM27_9BURK</name>
<protein>
    <submittedName>
        <fullName evidence="2">Uncharacterized protein</fullName>
    </submittedName>
</protein>
<dbReference type="Proteomes" id="UP000737171">
    <property type="component" value="Unassembled WGS sequence"/>
</dbReference>
<accession>A0ABX2EM27</accession>
<comment type="caution">
    <text evidence="2">The sequence shown here is derived from an EMBL/GenBank/DDBJ whole genome shotgun (WGS) entry which is preliminary data.</text>
</comment>
<feature type="chain" id="PRO_5045422031" evidence="1">
    <location>
        <begin position="25"/>
        <end position="207"/>
    </location>
</feature>
<reference evidence="2 3" key="1">
    <citation type="submission" date="2020-05" db="EMBL/GenBank/DDBJ databases">
        <title>Aquincola sp. isolate from soil.</title>
        <authorList>
            <person name="Han J."/>
            <person name="Kim D.-U."/>
        </authorList>
    </citation>
    <scope>NUCLEOTIDE SEQUENCE [LARGE SCALE GENOMIC DNA]</scope>
    <source>
        <strain evidence="2 3">S2</strain>
    </source>
</reference>
<sequence length="207" mass="23032">MNLTTFLRSAAALLISALPLAATAQDYGAMVQRSMAAMNANIARGQQMVQGIVQQRMQDPQVQAMYRQHVAQAQASGRAPMDYANFTYYYVYTNGYSAQGMAHMRSTEAGNQARERAAWQGLQQAQAQRAQAQQGLRDGYYANQAEAGRQLMGNSSYQARDGSARVLPHTWQRNTTHVHQGQTYHVDAGGQYYQRGADGWWYPLAAR</sequence>
<evidence type="ECO:0000313" key="2">
    <source>
        <dbReference type="EMBL" id="NRF69625.1"/>
    </source>
</evidence>
<feature type="signal peptide" evidence="1">
    <location>
        <begin position="1"/>
        <end position="24"/>
    </location>
</feature>
<dbReference type="EMBL" id="JABRWJ010000006">
    <property type="protein sequence ID" value="NRF69625.1"/>
    <property type="molecule type" value="Genomic_DNA"/>
</dbReference>
<keyword evidence="3" id="KW-1185">Reference proteome</keyword>
<gene>
    <name evidence="2" type="ORF">HLB44_21715</name>
</gene>
<evidence type="ECO:0000256" key="1">
    <source>
        <dbReference type="SAM" id="SignalP"/>
    </source>
</evidence>
<proteinExistence type="predicted"/>